<keyword evidence="2" id="KW-0813">Transport</keyword>
<dbReference type="AlphaFoldDB" id="A0AA38ZKC7"/>
<keyword evidence="3" id="KW-0732">Signal</keyword>
<evidence type="ECO:0000313" key="5">
    <source>
        <dbReference type="EMBL" id="KAJ9689864.1"/>
    </source>
</evidence>
<accession>A0AA38ZKC7</accession>
<gene>
    <name evidence="5" type="ORF">PVL29_012498</name>
</gene>
<dbReference type="Proteomes" id="UP001168098">
    <property type="component" value="Unassembled WGS sequence"/>
</dbReference>
<dbReference type="EMBL" id="JARBHA010000010">
    <property type="protein sequence ID" value="KAJ9689864.1"/>
    <property type="molecule type" value="Genomic_DNA"/>
</dbReference>
<keyword evidence="2" id="KW-0446">Lipid-binding</keyword>
<protein>
    <recommendedName>
        <fullName evidence="2">Non-specific lipid-transfer protein</fullName>
    </recommendedName>
</protein>
<dbReference type="PANTHER" id="PTHR33076">
    <property type="entry name" value="NON-SPECIFIC LIPID-TRANSFER PROTEIN 2-RELATED"/>
    <property type="match status" value="1"/>
</dbReference>
<comment type="function">
    <text evidence="2">Plant non-specific lipid-transfer proteins transfer phospholipids as well as galactolipids across membranes. May play a role in wax or cutin deposition in the cell walls of expanding epidermal cells and certain secretory tissues.</text>
</comment>
<dbReference type="InterPro" id="IPR036312">
    <property type="entry name" value="Bifun_inhib/LTP/seed_sf"/>
</dbReference>
<name>A0AA38ZKC7_VITRO</name>
<feature type="domain" description="Bifunctional inhibitor/plant lipid transfer protein/seed storage helical" evidence="4">
    <location>
        <begin position="28"/>
        <end position="113"/>
    </location>
</feature>
<dbReference type="CDD" id="cd01960">
    <property type="entry name" value="nsLTP1"/>
    <property type="match status" value="1"/>
</dbReference>
<keyword evidence="6" id="KW-1185">Reference proteome</keyword>
<feature type="signal peptide" evidence="3">
    <location>
        <begin position="1"/>
        <end position="24"/>
    </location>
</feature>
<evidence type="ECO:0000313" key="6">
    <source>
        <dbReference type="Proteomes" id="UP001168098"/>
    </source>
</evidence>
<dbReference type="Pfam" id="PF00234">
    <property type="entry name" value="Tryp_alpha_amyl"/>
    <property type="match status" value="1"/>
</dbReference>
<organism evidence="5 6">
    <name type="scientific">Vitis rotundifolia</name>
    <name type="common">Muscadine grape</name>
    <dbReference type="NCBI Taxonomy" id="103349"/>
    <lineage>
        <taxon>Eukaryota</taxon>
        <taxon>Viridiplantae</taxon>
        <taxon>Streptophyta</taxon>
        <taxon>Embryophyta</taxon>
        <taxon>Tracheophyta</taxon>
        <taxon>Spermatophyta</taxon>
        <taxon>Magnoliopsida</taxon>
        <taxon>eudicotyledons</taxon>
        <taxon>Gunneridae</taxon>
        <taxon>Pentapetalae</taxon>
        <taxon>rosids</taxon>
        <taxon>Vitales</taxon>
        <taxon>Vitaceae</taxon>
        <taxon>Viteae</taxon>
        <taxon>Vitis</taxon>
    </lineage>
</organism>
<sequence>MAEKMVWVHGLVVLALIIARPAVAAVSCGDAVSALIPCGSFLLGVGAPKPSSECCASAQNLNKLTTTTADRRAVCQCFVKSGPSFGVKPARTKLLPSLCKLNINIPVSPNVDCNKVQ</sequence>
<dbReference type="PRINTS" id="PR00382">
    <property type="entry name" value="LIPIDTRNSFER"/>
</dbReference>
<dbReference type="SMART" id="SM00499">
    <property type="entry name" value="AAI"/>
    <property type="match status" value="1"/>
</dbReference>
<comment type="similarity">
    <text evidence="1 2">Belongs to the plant LTP family.</text>
</comment>
<comment type="caution">
    <text evidence="5">The sequence shown here is derived from an EMBL/GenBank/DDBJ whole genome shotgun (WGS) entry which is preliminary data.</text>
</comment>
<evidence type="ECO:0000256" key="1">
    <source>
        <dbReference type="ARBA" id="ARBA00009748"/>
    </source>
</evidence>
<evidence type="ECO:0000256" key="2">
    <source>
        <dbReference type="RuleBase" id="RU000628"/>
    </source>
</evidence>
<dbReference type="Gene3D" id="1.10.110.10">
    <property type="entry name" value="Plant lipid-transfer and hydrophobic proteins"/>
    <property type="match status" value="1"/>
</dbReference>
<evidence type="ECO:0000259" key="4">
    <source>
        <dbReference type="SMART" id="SM00499"/>
    </source>
</evidence>
<dbReference type="PROSITE" id="PS00597">
    <property type="entry name" value="PLANT_LTP"/>
    <property type="match status" value="1"/>
</dbReference>
<dbReference type="InterPro" id="IPR000528">
    <property type="entry name" value="Plant_nsLTP"/>
</dbReference>
<dbReference type="SUPFAM" id="SSF47699">
    <property type="entry name" value="Bifunctional inhibitor/lipid-transfer protein/seed storage 2S albumin"/>
    <property type="match status" value="1"/>
</dbReference>
<evidence type="ECO:0000256" key="3">
    <source>
        <dbReference type="SAM" id="SignalP"/>
    </source>
</evidence>
<proteinExistence type="inferred from homology"/>
<dbReference type="GO" id="GO:0008289">
    <property type="term" value="F:lipid binding"/>
    <property type="evidence" value="ECO:0007669"/>
    <property type="project" value="UniProtKB-KW"/>
</dbReference>
<feature type="chain" id="PRO_5041420523" description="Non-specific lipid-transfer protein" evidence="3">
    <location>
        <begin position="25"/>
        <end position="117"/>
    </location>
</feature>
<dbReference type="GO" id="GO:0006869">
    <property type="term" value="P:lipid transport"/>
    <property type="evidence" value="ECO:0007669"/>
    <property type="project" value="InterPro"/>
</dbReference>
<dbReference type="InterPro" id="IPR016140">
    <property type="entry name" value="Bifunc_inhib/LTP/seed_store"/>
</dbReference>
<reference evidence="5 6" key="1">
    <citation type="journal article" date="2023" name="BMC Biotechnol.">
        <title>Vitis rotundifolia cv Carlos genome sequencing.</title>
        <authorList>
            <person name="Huff M."/>
            <person name="Hulse-Kemp A."/>
            <person name="Scheffler B."/>
            <person name="Youngblood R."/>
            <person name="Simpson S."/>
            <person name="Babiker E."/>
            <person name="Staton M."/>
        </authorList>
    </citation>
    <scope>NUCLEOTIDE SEQUENCE [LARGE SCALE GENOMIC DNA]</scope>
    <source>
        <tissue evidence="5">Leaf</tissue>
    </source>
</reference>